<feature type="compositionally biased region" description="Low complexity" evidence="1">
    <location>
        <begin position="59"/>
        <end position="76"/>
    </location>
</feature>
<sequence>MVTKHHNDLMHRPSIQDPPHRPSMPLPLHYSPAWAYMVDLIVTALKQQQQQHYPYTYKSSSPSTPSTQDPIPIPDQSASPAQTPCQTGGTLPTPSLDILQNIQGDLSTLSEEGKAIVTTIVKAHQTLLVAKDKKIQDLESKIISLENQTNDL</sequence>
<keyword evidence="3" id="KW-1185">Reference proteome</keyword>
<protein>
    <submittedName>
        <fullName evidence="2">Uncharacterized protein</fullName>
    </submittedName>
</protein>
<organism evidence="2 3">
    <name type="scientific">Portunus trituberculatus</name>
    <name type="common">Swimming crab</name>
    <name type="synonym">Neptunus trituberculatus</name>
    <dbReference type="NCBI Taxonomy" id="210409"/>
    <lineage>
        <taxon>Eukaryota</taxon>
        <taxon>Metazoa</taxon>
        <taxon>Ecdysozoa</taxon>
        <taxon>Arthropoda</taxon>
        <taxon>Crustacea</taxon>
        <taxon>Multicrustacea</taxon>
        <taxon>Malacostraca</taxon>
        <taxon>Eumalacostraca</taxon>
        <taxon>Eucarida</taxon>
        <taxon>Decapoda</taxon>
        <taxon>Pleocyemata</taxon>
        <taxon>Brachyura</taxon>
        <taxon>Eubrachyura</taxon>
        <taxon>Portunoidea</taxon>
        <taxon>Portunidae</taxon>
        <taxon>Portuninae</taxon>
        <taxon>Portunus</taxon>
    </lineage>
</organism>
<dbReference type="Proteomes" id="UP000324222">
    <property type="component" value="Unassembled WGS sequence"/>
</dbReference>
<feature type="compositionally biased region" description="Polar residues" evidence="1">
    <location>
        <begin position="77"/>
        <end position="94"/>
    </location>
</feature>
<feature type="compositionally biased region" description="Basic and acidic residues" evidence="1">
    <location>
        <begin position="1"/>
        <end position="11"/>
    </location>
</feature>
<name>A0A5B7JHN9_PORTR</name>
<evidence type="ECO:0000313" key="2">
    <source>
        <dbReference type="EMBL" id="MPC96250.1"/>
    </source>
</evidence>
<proteinExistence type="predicted"/>
<comment type="caution">
    <text evidence="2">The sequence shown here is derived from an EMBL/GenBank/DDBJ whole genome shotgun (WGS) entry which is preliminary data.</text>
</comment>
<evidence type="ECO:0000313" key="3">
    <source>
        <dbReference type="Proteomes" id="UP000324222"/>
    </source>
</evidence>
<feature type="region of interest" description="Disordered" evidence="1">
    <location>
        <begin position="51"/>
        <end position="94"/>
    </location>
</feature>
<reference evidence="2 3" key="1">
    <citation type="submission" date="2019-05" db="EMBL/GenBank/DDBJ databases">
        <title>Another draft genome of Portunus trituberculatus and its Hox gene families provides insights of decapod evolution.</title>
        <authorList>
            <person name="Jeong J.-H."/>
            <person name="Song I."/>
            <person name="Kim S."/>
            <person name="Choi T."/>
            <person name="Kim D."/>
            <person name="Ryu S."/>
            <person name="Kim W."/>
        </authorList>
    </citation>
    <scope>NUCLEOTIDE SEQUENCE [LARGE SCALE GENOMIC DNA]</scope>
    <source>
        <tissue evidence="2">Muscle</tissue>
    </source>
</reference>
<accession>A0A5B7JHN9</accession>
<dbReference type="AlphaFoldDB" id="A0A5B7JHN9"/>
<dbReference type="EMBL" id="VSRR010105189">
    <property type="protein sequence ID" value="MPC96250.1"/>
    <property type="molecule type" value="Genomic_DNA"/>
</dbReference>
<gene>
    <name evidence="2" type="ORF">E2C01_091498</name>
</gene>
<feature type="region of interest" description="Disordered" evidence="1">
    <location>
        <begin position="1"/>
        <end position="24"/>
    </location>
</feature>
<evidence type="ECO:0000256" key="1">
    <source>
        <dbReference type="SAM" id="MobiDB-lite"/>
    </source>
</evidence>